<accession>A0A1T4Q3N9</accession>
<dbReference type="EMBL" id="FUWY01000008">
    <property type="protein sequence ID" value="SJZ98121.1"/>
    <property type="molecule type" value="Genomic_DNA"/>
</dbReference>
<dbReference type="SUPFAM" id="SSF53649">
    <property type="entry name" value="Alkaline phosphatase-like"/>
    <property type="match status" value="1"/>
</dbReference>
<dbReference type="Proteomes" id="UP000243297">
    <property type="component" value="Unassembled WGS sequence"/>
</dbReference>
<organism evidence="4 5">
    <name type="scientific">Anaerorhabdus furcosa</name>
    <dbReference type="NCBI Taxonomy" id="118967"/>
    <lineage>
        <taxon>Bacteria</taxon>
        <taxon>Bacillati</taxon>
        <taxon>Bacillota</taxon>
        <taxon>Erysipelotrichia</taxon>
        <taxon>Erysipelotrichales</taxon>
        <taxon>Erysipelotrichaceae</taxon>
        <taxon>Anaerorhabdus</taxon>
    </lineage>
</organism>
<sequence length="497" mass="57494">MNKPNVIFILNDHQAFYRHGWDGGVKPIRPNFEKFASEGAEFTNAYCATPLCAPVRRTMLNGQFAHKHKNYYNTSAAPYDEETYLEALYKEGYKNYYFGKWHAGAGNATTVENQHCEGFSCDGYGNPYTSDTYKEYLKRYNLPEAEHFIEWHCCSDRLFDEGHFPKIKVGENYKCESSWAGEHAMGITVTPKETHESFFLANLACEKLEELAKSGNEEPFNMRVDFWGPHQPFFPTKEFYDMYNPKDIKEYGNFRDDLANRADVHRTEDNRFIGDDNQKIIYPNPVPWETWQEILAHAYAHNTMLDAAAGKILDKVKELGLDKNTVIVWATDHGDALASHGGHFDKCSYMSQEVMRIPMAMKWPGVIEPNQKFDQLVSNMDIPVTIMDAVGLKFKQETHGESVLPLVTHNTDEWRDDLMCETAGHGYVERINGRMIVHGKYKLVKFENQIDELYNLENDPFELNNLAEDINYSDIKHDLLERLRKWQVKTNDSDMVC</sequence>
<dbReference type="GO" id="GO:0008484">
    <property type="term" value="F:sulfuric ester hydrolase activity"/>
    <property type="evidence" value="ECO:0007669"/>
    <property type="project" value="TreeGrafter"/>
</dbReference>
<dbReference type="GO" id="GO:0005737">
    <property type="term" value="C:cytoplasm"/>
    <property type="evidence" value="ECO:0007669"/>
    <property type="project" value="TreeGrafter"/>
</dbReference>
<dbReference type="PANTHER" id="PTHR45953:SF1">
    <property type="entry name" value="IDURONATE 2-SULFATASE"/>
    <property type="match status" value="1"/>
</dbReference>
<evidence type="ECO:0000313" key="5">
    <source>
        <dbReference type="Proteomes" id="UP000243297"/>
    </source>
</evidence>
<protein>
    <submittedName>
        <fullName evidence="4">Arylsulfatase A</fullName>
    </submittedName>
</protein>
<dbReference type="Pfam" id="PF00884">
    <property type="entry name" value="Sulfatase"/>
    <property type="match status" value="1"/>
</dbReference>
<dbReference type="AlphaFoldDB" id="A0A1T4Q3N9"/>
<dbReference type="PANTHER" id="PTHR45953">
    <property type="entry name" value="IDURONATE 2-SULFATASE"/>
    <property type="match status" value="1"/>
</dbReference>
<proteinExistence type="predicted"/>
<feature type="domain" description="Sulfatase N-terminal" evidence="3">
    <location>
        <begin position="4"/>
        <end position="391"/>
    </location>
</feature>
<evidence type="ECO:0000256" key="2">
    <source>
        <dbReference type="ARBA" id="ARBA00022801"/>
    </source>
</evidence>
<evidence type="ECO:0000313" key="4">
    <source>
        <dbReference type="EMBL" id="SJZ98121.1"/>
    </source>
</evidence>
<gene>
    <name evidence="4" type="ORF">SAMN02745191_2289</name>
</gene>
<dbReference type="InterPro" id="IPR017850">
    <property type="entry name" value="Alkaline_phosphatase_core_sf"/>
</dbReference>
<evidence type="ECO:0000259" key="3">
    <source>
        <dbReference type="Pfam" id="PF00884"/>
    </source>
</evidence>
<evidence type="ECO:0000256" key="1">
    <source>
        <dbReference type="ARBA" id="ARBA00022723"/>
    </source>
</evidence>
<reference evidence="5" key="1">
    <citation type="submission" date="2017-02" db="EMBL/GenBank/DDBJ databases">
        <authorList>
            <person name="Varghese N."/>
            <person name="Submissions S."/>
        </authorList>
    </citation>
    <scope>NUCLEOTIDE SEQUENCE [LARGE SCALE GENOMIC DNA]</scope>
    <source>
        <strain evidence="5">ATCC 25662</strain>
    </source>
</reference>
<dbReference type="InterPro" id="IPR000917">
    <property type="entry name" value="Sulfatase_N"/>
</dbReference>
<keyword evidence="2" id="KW-0378">Hydrolase</keyword>
<dbReference type="GO" id="GO:0046872">
    <property type="term" value="F:metal ion binding"/>
    <property type="evidence" value="ECO:0007669"/>
    <property type="project" value="UniProtKB-KW"/>
</dbReference>
<dbReference type="RefSeq" id="WP_078712675.1">
    <property type="nucleotide sequence ID" value="NZ_FUWY01000008.1"/>
</dbReference>
<name>A0A1T4Q3N9_9FIRM</name>
<keyword evidence="5" id="KW-1185">Reference proteome</keyword>
<dbReference type="STRING" id="118967.SAMN02745191_2289"/>
<dbReference type="Gene3D" id="3.40.720.10">
    <property type="entry name" value="Alkaline Phosphatase, subunit A"/>
    <property type="match status" value="1"/>
</dbReference>
<keyword evidence="1" id="KW-0479">Metal-binding</keyword>